<dbReference type="InterPro" id="IPR052270">
    <property type="entry name" value="CACF_protein"/>
</dbReference>
<evidence type="ECO:0000313" key="3">
    <source>
        <dbReference type="Proteomes" id="UP000694865"/>
    </source>
</evidence>
<proteinExistence type="predicted"/>
<dbReference type="GeneID" id="102808244"/>
<protein>
    <submittedName>
        <fullName evidence="4">Protein SFI1 homolog</fullName>
    </submittedName>
</protein>
<evidence type="ECO:0000313" key="4">
    <source>
        <dbReference type="RefSeq" id="XP_006812016.1"/>
    </source>
</evidence>
<dbReference type="PANTHER" id="PTHR22028">
    <property type="entry name" value="SFI1 SPINDLE BODY DOMAIN-CONTAINING PROTEIN-RELATED"/>
    <property type="match status" value="1"/>
</dbReference>
<evidence type="ECO:0000256" key="1">
    <source>
        <dbReference type="SAM" id="MobiDB-lite"/>
    </source>
</evidence>
<name>A0ABM0LW75_SACKO</name>
<dbReference type="Pfam" id="PF08457">
    <property type="entry name" value="Sfi1"/>
    <property type="match status" value="1"/>
</dbReference>
<reference evidence="4" key="1">
    <citation type="submission" date="2025-08" db="UniProtKB">
        <authorList>
            <consortium name="RefSeq"/>
        </authorList>
    </citation>
    <scope>IDENTIFICATION</scope>
    <source>
        <tissue evidence="4">Testes</tissue>
    </source>
</reference>
<accession>A0ABM0LW75</accession>
<dbReference type="RefSeq" id="XP_006812016.1">
    <property type="nucleotide sequence ID" value="XM_006811953.1"/>
</dbReference>
<dbReference type="PANTHER" id="PTHR22028:SF9">
    <property type="entry name" value="SFI1 SPINDLE BODY DOMAIN-CONTAINING PROTEIN"/>
    <property type="match status" value="1"/>
</dbReference>
<gene>
    <name evidence="4" type="primary">LOC102808244</name>
</gene>
<feature type="domain" description="Sfi1 spindle body" evidence="2">
    <location>
        <begin position="223"/>
        <end position="619"/>
    </location>
</feature>
<feature type="region of interest" description="Disordered" evidence="1">
    <location>
        <begin position="759"/>
        <end position="788"/>
    </location>
</feature>
<feature type="compositionally biased region" description="Low complexity" evidence="1">
    <location>
        <begin position="759"/>
        <end position="780"/>
    </location>
</feature>
<sequence length="788" mass="96816">MEGRARKMRQYIAMNTLKECFSVWKLRRQQVNRVTEYHNNAIVKRSFYGWLEVARQRVEQQKKMLAFQEKRCRSMAFRVWQLRLSQKTEVDYRHDVIVENRLKEILQRWHCWAIQNRMWSDISKNLTCVFEVRRLQQCWRVWRQETHKLQQMKIIYETNLASKTLMAWHIEVRRRKENKRKCEEYQQIQMRKTLMKTFTQWWLSHRQNKLACEYRQHTETRMVQSMFIEWRECALITKGQRHYTRSTLCKCFYLWKEHIEEQKRLKYRLKLIVHHWRSQARNCAKMRDIADRYCQEYREMQIANVFRKWVDNTEKSIMSRDYYNEVVKRKCFNGWIHEIQKRIKQRKMMLDFREKSMIRQMASTFDIWKNEYIVSETRTEIVEVHTHKRDNRLLQSVMNEWKQYSRDSKMNRFIRTTTLRKVWSRWTLAMEYKRKAEIFAENKLKEKMVATVTFWSQWAKGNKVRRENGEILVNACRRNKLRSVLLYWKTESEKRITATEHYLTKLSQKSIREWSRVVKKEKQMAVIEKVITARKQRSLLQGVLTHWKETYQHSVRMKQVLHLALEKRNQRQLLKSLLQWRKQIQELKADRHRQYLIQRHVVKKWKCFVRHKKEERQNERDMMELAEDHYNKTLCKKITFHWRNEAKMMNFVKCRNQKQTKDCWNVWKSTADKEFTARHIAAHKIYNSVWSRWRKAFIQISVAKAMTSQDNKHLRSEAFNGLRQYTAVRRLGNKVHDQHLKNLMKSTFAHWRERYHNSSLPSSTVTSYSSAPGNLSSSSSETLSVTWN</sequence>
<dbReference type="Proteomes" id="UP000694865">
    <property type="component" value="Unplaced"/>
</dbReference>
<keyword evidence="3" id="KW-1185">Reference proteome</keyword>
<evidence type="ECO:0000259" key="2">
    <source>
        <dbReference type="Pfam" id="PF08457"/>
    </source>
</evidence>
<dbReference type="InterPro" id="IPR013665">
    <property type="entry name" value="Sfi1_dom"/>
</dbReference>
<organism evidence="3 4">
    <name type="scientific">Saccoglossus kowalevskii</name>
    <name type="common">Acorn worm</name>
    <dbReference type="NCBI Taxonomy" id="10224"/>
    <lineage>
        <taxon>Eukaryota</taxon>
        <taxon>Metazoa</taxon>
        <taxon>Hemichordata</taxon>
        <taxon>Enteropneusta</taxon>
        <taxon>Harrimaniidae</taxon>
        <taxon>Saccoglossus</taxon>
    </lineage>
</organism>